<evidence type="ECO:0000313" key="2">
    <source>
        <dbReference type="Proteomes" id="UP000265643"/>
    </source>
</evidence>
<sequence length="409" mass="45911">MLTPEYLNSCTDYLLGMYDALNQSIAEDIARRIVKTGQMTDSAKWQIKQLRENGELMEDIVKDVARISGKSQSEIKRLFQDSARTGVRYDAQPLLKAGYDIDLKLSPAMNQVLEAAIAKTNGDIRNLTMTTGATTGGLYMEATNLAYMKVTSGGFSYYEAIRAAIKQAAEDGGYVLYGKGARTQLDVAIRRSVLTGLNQTAANLTELYAEDMDVEYYETTAHAGARPSHAEWQGRVFKIQGSSPDYPNFVDSTGYGSGSGLCGWNCRHSFYPFWPGISSPAYSKEKLAEYDRAKYSYNGDMLTDYECSQIQRSYERDIRKMKRVLSSYDAAIRESRSEALQQCIQEDFTSESVKLKKKERELKSFCKETDRSYDSARTQVVAYKDSEGRIVNFGRSTAQKAVWANKKSN</sequence>
<keyword evidence="2" id="KW-1185">Reference proteome</keyword>
<reference evidence="2" key="1">
    <citation type="submission" date="2018-09" db="EMBL/GenBank/DDBJ databases">
        <title>Draft Genome Sequence of Mediterraneibacter sp. KCTC 15684.</title>
        <authorList>
            <person name="Kim J.S."/>
            <person name="Han K.I."/>
            <person name="Suh M.K."/>
            <person name="Lee K.C."/>
            <person name="Eom M.K."/>
            <person name="Lee J.H."/>
            <person name="Park S.H."/>
            <person name="Kang S.W."/>
            <person name="Park J.E."/>
            <person name="Oh B.S."/>
            <person name="Yu S.Y."/>
            <person name="Choi S.H."/>
            <person name="Lee D.H."/>
            <person name="Yoon H."/>
            <person name="Kim B."/>
            <person name="Yang S.J."/>
            <person name="Lee J.S."/>
        </authorList>
    </citation>
    <scope>NUCLEOTIDE SEQUENCE [LARGE SCALE GENOMIC DNA]</scope>
    <source>
        <strain evidence="2">KCTC 15684</strain>
    </source>
</reference>
<dbReference type="GO" id="GO:0005198">
    <property type="term" value="F:structural molecule activity"/>
    <property type="evidence" value="ECO:0007669"/>
    <property type="project" value="InterPro"/>
</dbReference>
<dbReference type="InterPro" id="IPR009319">
    <property type="entry name" value="Phage_A118_VSP1"/>
</dbReference>
<name>A0A391P1Y4_9FIRM</name>
<dbReference type="AlphaFoldDB" id="A0A391P1Y4"/>
<dbReference type="EMBL" id="BHGK01000001">
    <property type="protein sequence ID" value="GCA68044.1"/>
    <property type="molecule type" value="Genomic_DNA"/>
</dbReference>
<evidence type="ECO:0000313" key="1">
    <source>
        <dbReference type="EMBL" id="GCA68044.1"/>
    </source>
</evidence>
<dbReference type="Pfam" id="PF06152">
    <property type="entry name" value="Phage_min_cap2"/>
    <property type="match status" value="1"/>
</dbReference>
<accession>A0A391P1Y4</accession>
<comment type="caution">
    <text evidence="1">The sequence shown here is derived from an EMBL/GenBank/DDBJ whole genome shotgun (WGS) entry which is preliminary data.</text>
</comment>
<proteinExistence type="predicted"/>
<organism evidence="1 2">
    <name type="scientific">Mediterraneibacter butyricigenes</name>
    <dbReference type="NCBI Taxonomy" id="2316025"/>
    <lineage>
        <taxon>Bacteria</taxon>
        <taxon>Bacillati</taxon>
        <taxon>Bacillota</taxon>
        <taxon>Clostridia</taxon>
        <taxon>Lachnospirales</taxon>
        <taxon>Lachnospiraceae</taxon>
        <taxon>Mediterraneibacter</taxon>
    </lineage>
</organism>
<evidence type="ECO:0008006" key="3">
    <source>
        <dbReference type="Google" id="ProtNLM"/>
    </source>
</evidence>
<gene>
    <name evidence="1" type="ORF">KGMB01110_24800</name>
</gene>
<dbReference type="RefSeq" id="WP_119298672.1">
    <property type="nucleotide sequence ID" value="NZ_BHGK01000001.1"/>
</dbReference>
<dbReference type="Proteomes" id="UP000265643">
    <property type="component" value="Unassembled WGS sequence"/>
</dbReference>
<protein>
    <recommendedName>
        <fullName evidence="3">Minor capsid protein</fullName>
    </recommendedName>
</protein>